<feature type="domain" description="6-phosphogluconate dehydrogenase NADP-binding" evidence="1">
    <location>
        <begin position="5"/>
        <end position="87"/>
    </location>
</feature>
<dbReference type="InterPro" id="IPR006115">
    <property type="entry name" value="6PGDH_NADP-bd"/>
</dbReference>
<dbReference type="EMBL" id="CH473968">
    <property type="protein sequence ID" value="EDL81155.1"/>
    <property type="molecule type" value="Genomic_DNA"/>
</dbReference>
<evidence type="ECO:0000313" key="2">
    <source>
        <dbReference type="EMBL" id="EDL81155.1"/>
    </source>
</evidence>
<organism evidence="2 3">
    <name type="scientific">Rattus norvegicus</name>
    <name type="common">Rat</name>
    <dbReference type="NCBI Taxonomy" id="10116"/>
    <lineage>
        <taxon>Eukaryota</taxon>
        <taxon>Metazoa</taxon>
        <taxon>Chordata</taxon>
        <taxon>Craniata</taxon>
        <taxon>Vertebrata</taxon>
        <taxon>Euteleostomi</taxon>
        <taxon>Mammalia</taxon>
        <taxon>Eutheria</taxon>
        <taxon>Euarchontoglires</taxon>
        <taxon>Glires</taxon>
        <taxon>Rodentia</taxon>
        <taxon>Myomorpha</taxon>
        <taxon>Muroidea</taxon>
        <taxon>Muridae</taxon>
        <taxon>Murinae</taxon>
        <taxon>Rattus</taxon>
    </lineage>
</organism>
<dbReference type="Pfam" id="PF03446">
    <property type="entry name" value="NAD_binding_2"/>
    <property type="match status" value="1"/>
</dbReference>
<protein>
    <submittedName>
        <fullName evidence="2">RCG31394, isoform CRA_c</fullName>
    </submittedName>
</protein>
<dbReference type="AlphaFoldDB" id="A6IUA4"/>
<dbReference type="GO" id="GO:0050661">
    <property type="term" value="F:NADP binding"/>
    <property type="evidence" value="ECO:0007669"/>
    <property type="project" value="InterPro"/>
</dbReference>
<dbReference type="Proteomes" id="UP000234681">
    <property type="component" value="Chromosome 5"/>
</dbReference>
<dbReference type="PANTHER" id="PTHR11811">
    <property type="entry name" value="6-PHOSPHOGLUCONATE DEHYDROGENASE"/>
    <property type="match status" value="1"/>
</dbReference>
<accession>A6IUA4</accession>
<dbReference type="InterPro" id="IPR006183">
    <property type="entry name" value="Pgluconate_DH"/>
</dbReference>
<dbReference type="SUPFAM" id="SSF51735">
    <property type="entry name" value="NAD(P)-binding Rossmann-fold domains"/>
    <property type="match status" value="1"/>
</dbReference>
<proteinExistence type="predicted"/>
<evidence type="ECO:0000313" key="3">
    <source>
        <dbReference type="Proteomes" id="UP000234681"/>
    </source>
</evidence>
<dbReference type="GO" id="GO:0004616">
    <property type="term" value="F:phosphogluconate dehydrogenase (decarboxylating) activity"/>
    <property type="evidence" value="ECO:0007669"/>
    <property type="project" value="InterPro"/>
</dbReference>
<dbReference type="PRINTS" id="PR00076">
    <property type="entry name" value="6PGDHDRGNASE"/>
</dbReference>
<evidence type="ECO:0000259" key="1">
    <source>
        <dbReference type="Pfam" id="PF03446"/>
    </source>
</evidence>
<gene>
    <name evidence="2" type="ORF">rCG_31394</name>
</gene>
<sequence>MAQADIALIGLAVMGQNLILNMNDHGFVVCAFNRTVSKVDDFLAKEAKGTKVIGAKSLKDMVSKLKKPRRVILLVKAGQAVDDFIEKLVRPAPFSDAADNSELVSVPPSPCLTSAMLIFTFWVQSDPL</sequence>
<dbReference type="Gene3D" id="3.40.50.720">
    <property type="entry name" value="NAD(P)-binding Rossmann-like Domain"/>
    <property type="match status" value="1"/>
</dbReference>
<reference evidence="3" key="1">
    <citation type="submission" date="2005-09" db="EMBL/GenBank/DDBJ databases">
        <authorList>
            <person name="Mural R.J."/>
            <person name="Li P.W."/>
            <person name="Adams M.D."/>
            <person name="Amanatides P.G."/>
            <person name="Baden-Tillson H."/>
            <person name="Barnstead M."/>
            <person name="Chin S.H."/>
            <person name="Dew I."/>
            <person name="Evans C.A."/>
            <person name="Ferriera S."/>
            <person name="Flanigan M."/>
            <person name="Fosler C."/>
            <person name="Glodek A."/>
            <person name="Gu Z."/>
            <person name="Holt R.A."/>
            <person name="Jennings D."/>
            <person name="Kraft C.L."/>
            <person name="Lu F."/>
            <person name="Nguyen T."/>
            <person name="Nusskern D.R."/>
            <person name="Pfannkoch C.M."/>
            <person name="Sitter C."/>
            <person name="Sutton G.G."/>
            <person name="Venter J.C."/>
            <person name="Wang Z."/>
            <person name="Woodage T."/>
            <person name="Zheng X.H."/>
            <person name="Zhong F."/>
        </authorList>
    </citation>
    <scope>NUCLEOTIDE SEQUENCE [LARGE SCALE GENOMIC DNA]</scope>
    <source>
        <strain>BN</strain>
        <strain evidence="3">Sprague-Dawley</strain>
    </source>
</reference>
<dbReference type="InterPro" id="IPR036291">
    <property type="entry name" value="NAD(P)-bd_dom_sf"/>
</dbReference>
<name>A6IUA4_RAT</name>